<dbReference type="InterPro" id="IPR016156">
    <property type="entry name" value="FAD/NAD-linked_Rdtase_dimer_sf"/>
</dbReference>
<evidence type="ECO:0000256" key="12">
    <source>
        <dbReference type="ARBA" id="ARBA00049187"/>
    </source>
</evidence>
<comment type="subcellular location">
    <subcellularLocation>
        <location evidence="1">Cytoplasm</location>
    </subcellularLocation>
</comment>
<keyword evidence="9 14" id="KW-0520">NAD</keyword>
<evidence type="ECO:0000256" key="15">
    <source>
        <dbReference type="PIRSR" id="PIRSR000350-4"/>
    </source>
</evidence>
<dbReference type="Gene3D" id="3.50.50.60">
    <property type="entry name" value="FAD/NAD(P)-binding domain"/>
    <property type="match status" value="2"/>
</dbReference>
<protein>
    <recommendedName>
        <fullName evidence="4 16">Dihydrolipoyl dehydrogenase</fullName>
        <ecNumber evidence="3 16">1.8.1.4</ecNumber>
    </recommendedName>
</protein>
<comment type="miscellaneous">
    <text evidence="16">The active site is a redox-active disulfide bond.</text>
</comment>
<dbReference type="GO" id="GO:0004148">
    <property type="term" value="F:dihydrolipoyl dehydrogenase (NADH) activity"/>
    <property type="evidence" value="ECO:0007669"/>
    <property type="project" value="UniProtKB-EC"/>
</dbReference>
<dbReference type="SUPFAM" id="SSF55424">
    <property type="entry name" value="FAD/NAD-linked reductases, dimerisation (C-terminal) domain"/>
    <property type="match status" value="1"/>
</dbReference>
<evidence type="ECO:0000256" key="9">
    <source>
        <dbReference type="ARBA" id="ARBA00023027"/>
    </source>
</evidence>
<dbReference type="EMBL" id="CP017634">
    <property type="protein sequence ID" value="ATW28280.1"/>
    <property type="molecule type" value="Genomic_DNA"/>
</dbReference>
<keyword evidence="20" id="KW-1185">Reference proteome</keyword>
<dbReference type="GO" id="GO:0006103">
    <property type="term" value="P:2-oxoglutarate metabolic process"/>
    <property type="evidence" value="ECO:0007669"/>
    <property type="project" value="TreeGrafter"/>
</dbReference>
<dbReference type="KEGG" id="fwa:DCMF_01220"/>
<feature type="binding site" evidence="14">
    <location>
        <position position="290"/>
    </location>
    <ligand>
        <name>FAD</name>
        <dbReference type="ChEBI" id="CHEBI:57692"/>
    </ligand>
</feature>
<gene>
    <name evidence="19" type="ORF">DCMF_01220</name>
</gene>
<evidence type="ECO:0000259" key="17">
    <source>
        <dbReference type="Pfam" id="PF02852"/>
    </source>
</evidence>
<evidence type="ECO:0000313" key="20">
    <source>
        <dbReference type="Proteomes" id="UP000323521"/>
    </source>
</evidence>
<comment type="cofactor">
    <cofactor evidence="14 16">
        <name>FAD</name>
        <dbReference type="ChEBI" id="CHEBI:57692"/>
    </cofactor>
    <text evidence="14 16">Binds 1 FAD per subunit.</text>
</comment>
<dbReference type="PIRSF" id="PIRSF000350">
    <property type="entry name" value="Mercury_reductase_MerA"/>
    <property type="match status" value="1"/>
</dbReference>
<feature type="binding site" evidence="14">
    <location>
        <position position="249"/>
    </location>
    <ligand>
        <name>NAD(+)</name>
        <dbReference type="ChEBI" id="CHEBI:57540"/>
    </ligand>
</feature>
<feature type="binding site" evidence="14">
    <location>
        <position position="31"/>
    </location>
    <ligand>
        <name>FAD</name>
        <dbReference type="ChEBI" id="CHEBI:57692"/>
    </ligand>
</feature>
<keyword evidence="7 14" id="KW-0274">FAD</keyword>
<evidence type="ECO:0000256" key="13">
    <source>
        <dbReference type="PIRSR" id="PIRSR000350-2"/>
    </source>
</evidence>
<dbReference type="EC" id="1.8.1.4" evidence="3 16"/>
<dbReference type="PANTHER" id="PTHR22912">
    <property type="entry name" value="DISULFIDE OXIDOREDUCTASE"/>
    <property type="match status" value="1"/>
</dbReference>
<dbReference type="PRINTS" id="PR00411">
    <property type="entry name" value="PNDRDTASEI"/>
</dbReference>
<dbReference type="PANTHER" id="PTHR22912:SF217">
    <property type="entry name" value="DIHYDROLIPOYL DEHYDROGENASE"/>
    <property type="match status" value="1"/>
</dbReference>
<reference evidence="19 20" key="1">
    <citation type="submission" date="2016-10" db="EMBL/GenBank/DDBJ databases">
        <title>Complete Genome Sequence of Peptococcaceae strain DCMF.</title>
        <authorList>
            <person name="Edwards R.J."/>
            <person name="Holland S.I."/>
            <person name="Deshpande N.P."/>
            <person name="Wong Y.K."/>
            <person name="Ertan H."/>
            <person name="Manefield M."/>
            <person name="Russell T.L."/>
            <person name="Lee M.J."/>
        </authorList>
    </citation>
    <scope>NUCLEOTIDE SEQUENCE [LARGE SCALE GENOMIC DNA]</scope>
    <source>
        <strain evidence="19 20">DCMF</strain>
    </source>
</reference>
<feature type="binding site" evidence="14">
    <location>
        <position position="94"/>
    </location>
    <ligand>
        <name>FAD</name>
        <dbReference type="ChEBI" id="CHEBI:57692"/>
    </ligand>
</feature>
<dbReference type="GO" id="GO:0005737">
    <property type="term" value="C:cytoplasm"/>
    <property type="evidence" value="ECO:0007669"/>
    <property type="project" value="UniProtKB-SubCell"/>
</dbReference>
<evidence type="ECO:0000256" key="4">
    <source>
        <dbReference type="ARBA" id="ARBA00016961"/>
    </source>
</evidence>
<organism evidence="19 20">
    <name type="scientific">Formimonas warabiya</name>
    <dbReference type="NCBI Taxonomy" id="1761012"/>
    <lineage>
        <taxon>Bacteria</taxon>
        <taxon>Bacillati</taxon>
        <taxon>Bacillota</taxon>
        <taxon>Clostridia</taxon>
        <taxon>Eubacteriales</taxon>
        <taxon>Peptococcaceae</taxon>
        <taxon>Candidatus Formimonas</taxon>
    </lineage>
</organism>
<dbReference type="Pfam" id="PF07992">
    <property type="entry name" value="Pyr_redox_2"/>
    <property type="match status" value="1"/>
</dbReference>
<evidence type="ECO:0000256" key="16">
    <source>
        <dbReference type="RuleBase" id="RU003692"/>
    </source>
</evidence>
<keyword evidence="6 16" id="KW-0285">Flavoprotein</keyword>
<evidence type="ECO:0000256" key="8">
    <source>
        <dbReference type="ARBA" id="ARBA00023002"/>
    </source>
</evidence>
<dbReference type="AlphaFoldDB" id="A0A3G1L0U0"/>
<dbReference type="InterPro" id="IPR050151">
    <property type="entry name" value="Class-I_Pyr_Nuc-Dis_Oxidored"/>
</dbReference>
<dbReference type="InterPro" id="IPR001100">
    <property type="entry name" value="Pyr_nuc-diS_OxRdtase"/>
</dbReference>
<dbReference type="InterPro" id="IPR023753">
    <property type="entry name" value="FAD/NAD-binding_dom"/>
</dbReference>
<feature type="binding site" evidence="14">
    <location>
        <position position="182"/>
    </location>
    <ligand>
        <name>NAD(+)</name>
        <dbReference type="ChEBI" id="CHEBI:57540"/>
    </ligand>
</feature>
<keyword evidence="10" id="KW-1015">Disulfide bond</keyword>
<dbReference type="Gene3D" id="3.30.390.30">
    <property type="match status" value="1"/>
</dbReference>
<evidence type="ECO:0000256" key="11">
    <source>
        <dbReference type="ARBA" id="ARBA00023284"/>
    </source>
</evidence>
<dbReference type="GO" id="GO:0050660">
    <property type="term" value="F:flavin adenine dinucleotide binding"/>
    <property type="evidence" value="ECO:0007669"/>
    <property type="project" value="InterPro"/>
</dbReference>
<dbReference type="Pfam" id="PF02852">
    <property type="entry name" value="Pyr_redox_dim"/>
    <property type="match status" value="1"/>
</dbReference>
<evidence type="ECO:0000256" key="14">
    <source>
        <dbReference type="PIRSR" id="PIRSR000350-3"/>
    </source>
</evidence>
<evidence type="ECO:0000256" key="5">
    <source>
        <dbReference type="ARBA" id="ARBA00022490"/>
    </source>
</evidence>
<keyword evidence="14" id="KW-0547">Nucleotide-binding</keyword>
<proteinExistence type="inferred from homology"/>
<dbReference type="PROSITE" id="PS00076">
    <property type="entry name" value="PYRIDINE_REDOX_1"/>
    <property type="match status" value="1"/>
</dbReference>
<evidence type="ECO:0000259" key="18">
    <source>
        <dbReference type="Pfam" id="PF07992"/>
    </source>
</evidence>
<name>A0A3G1L0U0_FORW1</name>
<keyword evidence="11 16" id="KW-0676">Redox-active center</keyword>
<dbReference type="InterPro" id="IPR036188">
    <property type="entry name" value="FAD/NAD-bd_sf"/>
</dbReference>
<dbReference type="PRINTS" id="PR00368">
    <property type="entry name" value="FADPNR"/>
</dbReference>
<keyword evidence="5" id="KW-0963">Cytoplasm</keyword>
<dbReference type="FunFam" id="3.30.390.30:FF:000001">
    <property type="entry name" value="Dihydrolipoyl dehydrogenase"/>
    <property type="match status" value="1"/>
</dbReference>
<dbReference type="NCBIfam" id="TIGR01350">
    <property type="entry name" value="lipoamide_DH"/>
    <property type="match status" value="1"/>
</dbReference>
<evidence type="ECO:0000256" key="3">
    <source>
        <dbReference type="ARBA" id="ARBA00012608"/>
    </source>
</evidence>
<comment type="catalytic activity">
    <reaction evidence="12 16">
        <text>N(6)-[(R)-dihydrolipoyl]-L-lysyl-[protein] + NAD(+) = N(6)-[(R)-lipoyl]-L-lysyl-[protein] + NADH + H(+)</text>
        <dbReference type="Rhea" id="RHEA:15045"/>
        <dbReference type="Rhea" id="RHEA-COMP:10474"/>
        <dbReference type="Rhea" id="RHEA-COMP:10475"/>
        <dbReference type="ChEBI" id="CHEBI:15378"/>
        <dbReference type="ChEBI" id="CHEBI:57540"/>
        <dbReference type="ChEBI" id="CHEBI:57945"/>
        <dbReference type="ChEBI" id="CHEBI:83099"/>
        <dbReference type="ChEBI" id="CHEBI:83100"/>
        <dbReference type="EC" id="1.8.1.4"/>
    </reaction>
</comment>
<evidence type="ECO:0000256" key="6">
    <source>
        <dbReference type="ARBA" id="ARBA00022630"/>
    </source>
</evidence>
<dbReference type="InterPro" id="IPR006258">
    <property type="entry name" value="Lipoamide_DH"/>
</dbReference>
<comment type="similarity">
    <text evidence="2 16">Belongs to the class-I pyridine nucleotide-disulfide oxidoreductase family.</text>
</comment>
<sequence length="445" mass="48391">MRAAQLGAEVVLVEERELGGVCLNRGCIPTKALLKNSEVAYLCHGAKEYGIDALVSDMDWQSAWLRKERVVKNLRLGLEHLITEQKIVLLRGRGEILNPRELTVYMEDGRVKVSFSKLIITVGSDPSLPNIPGIHCLGVITSNEALELQEVPKSLVIVGAGAVGLEFAHIFNNVGSKVTVIEAEDSILPQEDEEITKELLKILKRRGIGFKLASTVKEIHEKHGLLEISMTDKNKEMVINTDKVLMAVGRKLRTATPDIINLGIKTDSKGAILVNERMETSIEGIYAAGDAIGGKLLAHLAYSEGFAAVENALGFGTRVHYDAVPSCVYTQPEVAAVGIHEREARKRGIPVKVGRSDFRHNGRALTLNTREGFVKVVIRADDHVIIGGQILGPEASEMISELTLAITLGVKAEVLARMIHPHPTLSEAIMEACGDAIGMAIHQVK</sequence>
<feature type="active site" description="Proton acceptor" evidence="13">
    <location>
        <position position="422"/>
    </location>
</feature>
<evidence type="ECO:0000256" key="2">
    <source>
        <dbReference type="ARBA" id="ARBA00007532"/>
    </source>
</evidence>
<evidence type="ECO:0000256" key="7">
    <source>
        <dbReference type="ARBA" id="ARBA00022827"/>
    </source>
</evidence>
<evidence type="ECO:0000256" key="10">
    <source>
        <dbReference type="ARBA" id="ARBA00023157"/>
    </source>
</evidence>
<keyword evidence="8 16" id="KW-0560">Oxidoreductase</keyword>
<feature type="domain" description="FAD/NAD(P)-binding" evidence="18">
    <location>
        <begin position="2"/>
        <end position="305"/>
    </location>
</feature>
<feature type="disulfide bond" description="Redox-active" evidence="15">
    <location>
        <begin position="22"/>
        <end position="27"/>
    </location>
</feature>
<evidence type="ECO:0000256" key="1">
    <source>
        <dbReference type="ARBA" id="ARBA00004496"/>
    </source>
</evidence>
<feature type="domain" description="Pyridine nucleotide-disulphide oxidoreductase dimerisation" evidence="17">
    <location>
        <begin position="324"/>
        <end position="432"/>
    </location>
</feature>
<dbReference type="InterPro" id="IPR012999">
    <property type="entry name" value="Pyr_OxRdtase_I_AS"/>
</dbReference>
<feature type="binding site" evidence="14">
    <location>
        <begin position="159"/>
        <end position="166"/>
    </location>
    <ligand>
        <name>NAD(+)</name>
        <dbReference type="ChEBI" id="CHEBI:57540"/>
    </ligand>
</feature>
<evidence type="ECO:0000313" key="19">
    <source>
        <dbReference type="EMBL" id="ATW28280.1"/>
    </source>
</evidence>
<dbReference type="Proteomes" id="UP000323521">
    <property type="component" value="Chromosome"/>
</dbReference>
<dbReference type="SUPFAM" id="SSF51905">
    <property type="entry name" value="FAD/NAD(P)-binding domain"/>
    <property type="match status" value="1"/>
</dbReference>
<accession>A0A3G1L0U0</accession>
<dbReference type="InterPro" id="IPR004099">
    <property type="entry name" value="Pyr_nucl-diS_OxRdtase_dimer"/>
</dbReference>